<dbReference type="eggNOG" id="ENOG5033BHX">
    <property type="taxonomic scope" value="Bacteria"/>
</dbReference>
<feature type="signal peptide" evidence="1">
    <location>
        <begin position="1"/>
        <end position="26"/>
    </location>
</feature>
<reference evidence="3" key="1">
    <citation type="submission" date="2006-02" db="EMBL/GenBank/DDBJ databases">
        <title>Complete sequence of chromosome of Rhodoferax ferrireducens DSM 15236.</title>
        <authorList>
            <person name="Copeland A."/>
            <person name="Lucas S."/>
            <person name="Lapidus A."/>
            <person name="Barry K."/>
            <person name="Detter J.C."/>
            <person name="Glavina del Rio T."/>
            <person name="Hammon N."/>
            <person name="Israni S."/>
            <person name="Pitluck S."/>
            <person name="Brettin T."/>
            <person name="Bruce D."/>
            <person name="Han C."/>
            <person name="Tapia R."/>
            <person name="Gilna P."/>
            <person name="Kiss H."/>
            <person name="Schmutz J."/>
            <person name="Larimer F."/>
            <person name="Land M."/>
            <person name="Kyrpides N."/>
            <person name="Ivanova N."/>
            <person name="Richardson P."/>
        </authorList>
    </citation>
    <scope>NUCLEOTIDE SEQUENCE [LARGE SCALE GENOMIC DNA]</scope>
    <source>
        <strain evidence="3">ATCC BAA-621 / DSM 15236 / T118</strain>
    </source>
</reference>
<dbReference type="RefSeq" id="WP_011465912.1">
    <property type="nucleotide sequence ID" value="NC_007908.1"/>
</dbReference>
<keyword evidence="3" id="KW-1185">Reference proteome</keyword>
<evidence type="ECO:0000313" key="3">
    <source>
        <dbReference type="Proteomes" id="UP000008332"/>
    </source>
</evidence>
<dbReference type="OrthoDB" id="8140134at2"/>
<accession>Q21SA4</accession>
<gene>
    <name evidence="2" type="ordered locus">Rfer_3647</name>
</gene>
<name>Q21SA4_ALBFT</name>
<dbReference type="HOGENOM" id="CLU_158463_0_0_4"/>
<evidence type="ECO:0000313" key="2">
    <source>
        <dbReference type="EMBL" id="ABD71349.1"/>
    </source>
</evidence>
<organism evidence="2 3">
    <name type="scientific">Albidiferax ferrireducens (strain ATCC BAA-621 / DSM 15236 / T118)</name>
    <name type="common">Rhodoferax ferrireducens</name>
    <dbReference type="NCBI Taxonomy" id="338969"/>
    <lineage>
        <taxon>Bacteria</taxon>
        <taxon>Pseudomonadati</taxon>
        <taxon>Pseudomonadota</taxon>
        <taxon>Betaproteobacteria</taxon>
        <taxon>Burkholderiales</taxon>
        <taxon>Comamonadaceae</taxon>
        <taxon>Rhodoferax</taxon>
    </lineage>
</organism>
<proteinExistence type="predicted"/>
<keyword evidence="1" id="KW-0732">Signal</keyword>
<feature type="chain" id="PRO_5004200398" evidence="1">
    <location>
        <begin position="27"/>
        <end position="125"/>
    </location>
</feature>
<dbReference type="EMBL" id="CP000267">
    <property type="protein sequence ID" value="ABD71349.1"/>
    <property type="molecule type" value="Genomic_DNA"/>
</dbReference>
<dbReference type="AlphaFoldDB" id="Q21SA4"/>
<dbReference type="KEGG" id="rfr:Rfer_3647"/>
<dbReference type="STRING" id="338969.Rfer_3647"/>
<sequence length="125" mass="13148">MKTTAILKSISLVAVLGAALAAPVLAQPGPGMWGGMGGMGMQNGGPGAGRMGPGMGDRVGATLMTTEERTAMMIKMRAVKTYDECKLVQDEQHKAMEARAKEKGITLPAPRQNRCDMMKARGLIS</sequence>
<evidence type="ECO:0000256" key="1">
    <source>
        <dbReference type="SAM" id="SignalP"/>
    </source>
</evidence>
<protein>
    <submittedName>
        <fullName evidence="2">Uncharacterized protein</fullName>
    </submittedName>
</protein>
<dbReference type="Proteomes" id="UP000008332">
    <property type="component" value="Chromosome"/>
</dbReference>